<dbReference type="Proteomes" id="UP000886653">
    <property type="component" value="Unassembled WGS sequence"/>
</dbReference>
<dbReference type="PANTHER" id="PTHR31912:SF34">
    <property type="entry name" value="NOTOCHORD-RELATED PROTEIN"/>
    <property type="match status" value="1"/>
</dbReference>
<dbReference type="OrthoDB" id="2504314at2759"/>
<dbReference type="AlphaFoldDB" id="A0A9P6NB32"/>
<feature type="non-terminal residue" evidence="1">
    <location>
        <position position="1"/>
    </location>
</feature>
<proteinExistence type="predicted"/>
<dbReference type="EMBL" id="MU167334">
    <property type="protein sequence ID" value="KAG0142889.1"/>
    <property type="molecule type" value="Genomic_DNA"/>
</dbReference>
<feature type="non-terminal residue" evidence="1">
    <location>
        <position position="73"/>
    </location>
</feature>
<reference evidence="1" key="1">
    <citation type="submission" date="2013-11" db="EMBL/GenBank/DDBJ databases">
        <title>Genome sequence of the fusiform rust pathogen reveals effectors for host alternation and coevolution with pine.</title>
        <authorList>
            <consortium name="DOE Joint Genome Institute"/>
            <person name="Smith K."/>
            <person name="Pendleton A."/>
            <person name="Kubisiak T."/>
            <person name="Anderson C."/>
            <person name="Salamov A."/>
            <person name="Aerts A."/>
            <person name="Riley R."/>
            <person name="Clum A."/>
            <person name="Lindquist E."/>
            <person name="Ence D."/>
            <person name="Campbell M."/>
            <person name="Kronenberg Z."/>
            <person name="Feau N."/>
            <person name="Dhillon B."/>
            <person name="Hamelin R."/>
            <person name="Burleigh J."/>
            <person name="Smith J."/>
            <person name="Yandell M."/>
            <person name="Nelson C."/>
            <person name="Grigoriev I."/>
            <person name="Davis J."/>
        </authorList>
    </citation>
    <scope>NUCLEOTIDE SEQUENCE</scope>
    <source>
        <strain evidence="1">G11</strain>
    </source>
</reference>
<sequence length="73" mass="8238">KANGRAIQHVPIMLYSDDTSGNISKKWNKHMAFYCNLARLPPKMMNQEYNIHFISTSNAATALKLADSLVDEL</sequence>
<comment type="caution">
    <text evidence="1">The sequence shown here is derived from an EMBL/GenBank/DDBJ whole genome shotgun (WGS) entry which is preliminary data.</text>
</comment>
<keyword evidence="2" id="KW-1185">Reference proteome</keyword>
<accession>A0A9P6NB32</accession>
<evidence type="ECO:0000313" key="1">
    <source>
        <dbReference type="EMBL" id="KAG0142889.1"/>
    </source>
</evidence>
<dbReference type="PANTHER" id="PTHR31912">
    <property type="entry name" value="IP13529P"/>
    <property type="match status" value="1"/>
</dbReference>
<evidence type="ECO:0000313" key="2">
    <source>
        <dbReference type="Proteomes" id="UP000886653"/>
    </source>
</evidence>
<gene>
    <name evidence="1" type="ORF">CROQUDRAFT_14451</name>
</gene>
<organism evidence="1 2">
    <name type="scientific">Cronartium quercuum f. sp. fusiforme G11</name>
    <dbReference type="NCBI Taxonomy" id="708437"/>
    <lineage>
        <taxon>Eukaryota</taxon>
        <taxon>Fungi</taxon>
        <taxon>Dikarya</taxon>
        <taxon>Basidiomycota</taxon>
        <taxon>Pucciniomycotina</taxon>
        <taxon>Pucciniomycetes</taxon>
        <taxon>Pucciniales</taxon>
        <taxon>Coleosporiaceae</taxon>
        <taxon>Cronartium</taxon>
    </lineage>
</organism>
<protein>
    <submittedName>
        <fullName evidence="1">Uncharacterized protein</fullName>
    </submittedName>
</protein>
<name>A0A9P6NB32_9BASI</name>